<dbReference type="PANTHER" id="PTHR33116">
    <property type="entry name" value="REVERSE TRANSCRIPTASE ZINC-BINDING DOMAIN-CONTAINING PROTEIN-RELATED-RELATED"/>
    <property type="match status" value="1"/>
</dbReference>
<sequence>MRLCDSWDEIVNRVRSRLSAWRAKSLSIGGRLTLVKWKSMLLDPDKGGLGIGSIHAKNLGLLGKWKWRFLTEFKGPRLTPPYLVEFRGSAYGCLSRLFALDSSQDCSVSDRWQMVDGLWMGNWNWRIQPRGRSLGDLDSLISLLGNMSLSPVGVDIWQWNFESYGKFKVSTLSKSIQNLVLADDVIGLTHNWNDWIP</sequence>
<protein>
    <submittedName>
        <fullName evidence="1">Uncharacterized protein</fullName>
    </submittedName>
</protein>
<reference evidence="1" key="1">
    <citation type="journal article" date="2022" name="Int. J. Mol. Sci.">
        <title>Draft Genome of Tanacetum Coccineum: Genomic Comparison of Closely Related Tanacetum-Family Plants.</title>
        <authorList>
            <person name="Yamashiro T."/>
            <person name="Shiraishi A."/>
            <person name="Nakayama K."/>
            <person name="Satake H."/>
        </authorList>
    </citation>
    <scope>NUCLEOTIDE SEQUENCE</scope>
</reference>
<dbReference type="Proteomes" id="UP001151760">
    <property type="component" value="Unassembled WGS sequence"/>
</dbReference>
<gene>
    <name evidence="1" type="ORF">Tco_0628294</name>
</gene>
<dbReference type="EMBL" id="BQNB010008835">
    <property type="protein sequence ID" value="GJS54932.1"/>
    <property type="molecule type" value="Genomic_DNA"/>
</dbReference>
<keyword evidence="2" id="KW-1185">Reference proteome</keyword>
<evidence type="ECO:0000313" key="1">
    <source>
        <dbReference type="EMBL" id="GJS54932.1"/>
    </source>
</evidence>
<comment type="caution">
    <text evidence="1">The sequence shown here is derived from an EMBL/GenBank/DDBJ whole genome shotgun (WGS) entry which is preliminary data.</text>
</comment>
<accession>A0ABQ4WPW5</accession>
<organism evidence="1 2">
    <name type="scientific">Tanacetum coccineum</name>
    <dbReference type="NCBI Taxonomy" id="301880"/>
    <lineage>
        <taxon>Eukaryota</taxon>
        <taxon>Viridiplantae</taxon>
        <taxon>Streptophyta</taxon>
        <taxon>Embryophyta</taxon>
        <taxon>Tracheophyta</taxon>
        <taxon>Spermatophyta</taxon>
        <taxon>Magnoliopsida</taxon>
        <taxon>eudicotyledons</taxon>
        <taxon>Gunneridae</taxon>
        <taxon>Pentapetalae</taxon>
        <taxon>asterids</taxon>
        <taxon>campanulids</taxon>
        <taxon>Asterales</taxon>
        <taxon>Asteraceae</taxon>
        <taxon>Asteroideae</taxon>
        <taxon>Anthemideae</taxon>
        <taxon>Anthemidinae</taxon>
        <taxon>Tanacetum</taxon>
    </lineage>
</organism>
<evidence type="ECO:0000313" key="2">
    <source>
        <dbReference type="Proteomes" id="UP001151760"/>
    </source>
</evidence>
<name>A0ABQ4WPW5_9ASTR</name>
<dbReference type="PANTHER" id="PTHR33116:SF78">
    <property type="entry name" value="OS12G0587133 PROTEIN"/>
    <property type="match status" value="1"/>
</dbReference>
<proteinExistence type="predicted"/>
<reference evidence="1" key="2">
    <citation type="submission" date="2022-01" db="EMBL/GenBank/DDBJ databases">
        <authorList>
            <person name="Yamashiro T."/>
            <person name="Shiraishi A."/>
            <person name="Satake H."/>
            <person name="Nakayama K."/>
        </authorList>
    </citation>
    <scope>NUCLEOTIDE SEQUENCE</scope>
</reference>